<dbReference type="AlphaFoldDB" id="A0A7G6X043"/>
<keyword evidence="2" id="KW-0732">Signal</keyword>
<sequence length="270" mass="28095">MKFGTRLAAVAVALPLALGLAACGGSDGKNSANGSMPSVPVSTETAPTSAPPTTAPPAPVAHLNRVTFLPAMNTALTKQKTWRTTATMTAGGQTIMTITGYQQAKPLAASMTMTGQAFEGKSAKIIVLGSKLYMSMPGATPAGKYLMIDTKVADPAGIGAMVDSADPTKTFKALGIGMKNVKFIGPETVDGVKLDHYELTVDTAAALKTQSKKLPAGTPKTLPYSLWLGADHLVHKMSFDAQGISMVMNMNEYNKPVTITAPPASKIVKR</sequence>
<gene>
    <name evidence="3" type="ORF">F1D05_18900</name>
</gene>
<dbReference type="RefSeq" id="WP_185448887.1">
    <property type="nucleotide sequence ID" value="NZ_CP043661.1"/>
</dbReference>
<evidence type="ECO:0000313" key="3">
    <source>
        <dbReference type="EMBL" id="QNE19608.1"/>
    </source>
</evidence>
<dbReference type="Gene3D" id="2.50.20.20">
    <property type="match status" value="1"/>
</dbReference>
<evidence type="ECO:0000313" key="4">
    <source>
        <dbReference type="Proteomes" id="UP000515563"/>
    </source>
</evidence>
<evidence type="ECO:0000256" key="1">
    <source>
        <dbReference type="SAM" id="MobiDB-lite"/>
    </source>
</evidence>
<reference evidence="3 4" key="2">
    <citation type="journal article" date="2020" name="Microbiol. Resour. Announc.">
        <title>Antarctic desert soil bacteria exhibit high novel natural product potential, evaluated through long-read genome sequencing and comparative genomics.</title>
        <authorList>
            <person name="Benaud N."/>
            <person name="Edwards R.J."/>
            <person name="Amos T.G."/>
            <person name="D'Agostino P.M."/>
            <person name="Gutierrez-Chavez C."/>
            <person name="Montgomery K."/>
            <person name="Nicetic I."/>
            <person name="Ferrari B.C."/>
        </authorList>
    </citation>
    <scope>NUCLEOTIDE SEQUENCE [LARGE SCALE GENOMIC DNA]</scope>
    <source>
        <strain evidence="3 4">SPB151</strain>
    </source>
</reference>
<dbReference type="Proteomes" id="UP000515563">
    <property type="component" value="Chromosome"/>
</dbReference>
<proteinExistence type="predicted"/>
<reference evidence="4" key="1">
    <citation type="submission" date="2019-09" db="EMBL/GenBank/DDBJ databases">
        <title>Antimicrobial potential of Antarctic Bacteria.</title>
        <authorList>
            <person name="Benaud N."/>
            <person name="Edwards R.J."/>
            <person name="Ferrari B.C."/>
        </authorList>
    </citation>
    <scope>NUCLEOTIDE SEQUENCE [LARGE SCALE GENOMIC DNA]</scope>
    <source>
        <strain evidence="4">SPB151</strain>
    </source>
</reference>
<organism evidence="3 4">
    <name type="scientific">Kribbella qitaiheensis</name>
    <dbReference type="NCBI Taxonomy" id="1544730"/>
    <lineage>
        <taxon>Bacteria</taxon>
        <taxon>Bacillati</taxon>
        <taxon>Actinomycetota</taxon>
        <taxon>Actinomycetes</taxon>
        <taxon>Propionibacteriales</taxon>
        <taxon>Kribbellaceae</taxon>
        <taxon>Kribbella</taxon>
    </lineage>
</organism>
<evidence type="ECO:0000256" key="2">
    <source>
        <dbReference type="SAM" id="SignalP"/>
    </source>
</evidence>
<dbReference type="PROSITE" id="PS51257">
    <property type="entry name" value="PROKAR_LIPOPROTEIN"/>
    <property type="match status" value="1"/>
</dbReference>
<feature type="signal peptide" evidence="2">
    <location>
        <begin position="1"/>
        <end position="22"/>
    </location>
</feature>
<dbReference type="KEGG" id="kqi:F1D05_18900"/>
<dbReference type="InterPro" id="IPR029046">
    <property type="entry name" value="LolA/LolB/LppX"/>
</dbReference>
<dbReference type="SUPFAM" id="SSF89392">
    <property type="entry name" value="Prokaryotic lipoproteins and lipoprotein localization factors"/>
    <property type="match status" value="1"/>
</dbReference>
<feature type="region of interest" description="Disordered" evidence="1">
    <location>
        <begin position="29"/>
        <end position="59"/>
    </location>
</feature>
<dbReference type="EMBL" id="CP043661">
    <property type="protein sequence ID" value="QNE19608.1"/>
    <property type="molecule type" value="Genomic_DNA"/>
</dbReference>
<name>A0A7G6X043_9ACTN</name>
<keyword evidence="3" id="KW-0449">Lipoprotein</keyword>
<feature type="compositionally biased region" description="Pro residues" evidence="1">
    <location>
        <begin position="49"/>
        <end position="59"/>
    </location>
</feature>
<keyword evidence="4" id="KW-1185">Reference proteome</keyword>
<accession>A0A7G6X043</accession>
<feature type="chain" id="PRO_5039555255" evidence="2">
    <location>
        <begin position="23"/>
        <end position="270"/>
    </location>
</feature>
<protein>
    <submittedName>
        <fullName evidence="3">LppX_LprAFG lipoprotein</fullName>
    </submittedName>
</protein>